<evidence type="ECO:0000256" key="1">
    <source>
        <dbReference type="SAM" id="MobiDB-lite"/>
    </source>
</evidence>
<evidence type="ECO:0000313" key="2">
    <source>
        <dbReference type="EMBL" id="ERN13251.1"/>
    </source>
</evidence>
<dbReference type="Gramene" id="ERN13251">
    <property type="protein sequence ID" value="ERN13251"/>
    <property type="gene ID" value="AMTR_s00040p00233470"/>
</dbReference>
<keyword evidence="3" id="KW-1185">Reference proteome</keyword>
<feature type="region of interest" description="Disordered" evidence="1">
    <location>
        <begin position="53"/>
        <end position="76"/>
    </location>
</feature>
<evidence type="ECO:0000313" key="3">
    <source>
        <dbReference type="Proteomes" id="UP000017836"/>
    </source>
</evidence>
<protein>
    <submittedName>
        <fullName evidence="2">Uncharacterized protein</fullName>
    </submittedName>
</protein>
<feature type="non-terminal residue" evidence="2">
    <location>
        <position position="145"/>
    </location>
</feature>
<organism evidence="2 3">
    <name type="scientific">Amborella trichopoda</name>
    <dbReference type="NCBI Taxonomy" id="13333"/>
    <lineage>
        <taxon>Eukaryota</taxon>
        <taxon>Viridiplantae</taxon>
        <taxon>Streptophyta</taxon>
        <taxon>Embryophyta</taxon>
        <taxon>Tracheophyta</taxon>
        <taxon>Spermatophyta</taxon>
        <taxon>Magnoliopsida</taxon>
        <taxon>Amborellales</taxon>
        <taxon>Amborellaceae</taxon>
        <taxon>Amborella</taxon>
    </lineage>
</organism>
<feature type="non-terminal residue" evidence="2">
    <location>
        <position position="1"/>
    </location>
</feature>
<accession>W1PZ09</accession>
<dbReference type="Proteomes" id="UP000017836">
    <property type="component" value="Unassembled WGS sequence"/>
</dbReference>
<name>W1PZ09_AMBTC</name>
<dbReference type="AlphaFoldDB" id="W1PZ09"/>
<proteinExistence type="predicted"/>
<sequence>KGGEQRDWRLVNAEYSRLGESTCPHDKGHRHIEQGLNNGVPSKEYKAWYRHSKVHNTGNPPRDILQPTNKSDDQIDASHEPQCIMRPRGHEDNMVSTFQESTTLLAEALALRQRWDLEVLNPVSRVFELQSKFIPIDVNEVEERM</sequence>
<reference evidence="3" key="1">
    <citation type="journal article" date="2013" name="Science">
        <title>The Amborella genome and the evolution of flowering plants.</title>
        <authorList>
            <consortium name="Amborella Genome Project"/>
        </authorList>
    </citation>
    <scope>NUCLEOTIDE SEQUENCE [LARGE SCALE GENOMIC DNA]</scope>
</reference>
<dbReference type="HOGENOM" id="CLU_123028_1_0_1"/>
<gene>
    <name evidence="2" type="ORF">AMTR_s00040p00233470</name>
</gene>
<dbReference type="EMBL" id="KI392591">
    <property type="protein sequence ID" value="ERN13251.1"/>
    <property type="molecule type" value="Genomic_DNA"/>
</dbReference>